<dbReference type="InterPro" id="IPR017853">
    <property type="entry name" value="GH"/>
</dbReference>
<name>A0A6A6M555_HEVBR</name>
<evidence type="ECO:0008006" key="7">
    <source>
        <dbReference type="Google" id="ProtNLM"/>
    </source>
</evidence>
<keyword evidence="6" id="KW-1185">Reference proteome</keyword>
<dbReference type="Gene3D" id="3.20.20.80">
    <property type="entry name" value="Glycosidases"/>
    <property type="match status" value="3"/>
</dbReference>
<sequence>MIDRCSCLDRSQFPPSFLFGTATSSYQIEGAYLEGNKGLSNWDVFTHVSGTNTADGSNGDVADDHYHLFLDDIELMHSLGVNSYRFSISWVRILPKGRFGEINSEGITFYNKLIDALLLKGIEPVVTLHHFDVPQELEDRYGAWLSSQIHGIWPPNRCSYPVGKCKAGNSELEPYIAAHNMILAHATATEIYRKKYQEKQGGKIGIVLHIYWYEPLRDIPADRVAAQRALGFIAAWFMDPIMFGEYPPEMQQIVGLRLPTFSVEDKRKLANKLDFIGINHYSTLYAKDCLLTPCNYHDDLLKDTFTYGTGEKDGVLIGEPTAMPTFYVVPNSMEKTIMYFKDRYNNTPMYITENGYAQPSSKNIEDMLNDVNRLEYMQGYLTSLVSAIRNGADVRGYFHWSLIDNFEWTYGIEPVVTLYHFDVPQELEDRYGTWLSPQIQDDFGCFADICFEAFGKHWITLNEANMVAQYGYYSGIWPPNRCSHPAGNCKAGNSDLEPYIAAHNMILAHATATEIYRKKYQEKQGGKIGIVLHFYWYGPLRDIPADRVAAQRALGFIAAWFMDSIIFGEYPLEMQQIVGLRLPSFSAEDKRKLANKLDFIGINHYRTLYAKDCLLAPCNYHDDLLKDTFTYGTGEKDGVLIGEPTAMPTFYVVPNSMEKTIMYFKDGYNNTPMYIERYISESQLPYS</sequence>
<gene>
    <name evidence="5" type="ORF">GH714_017941</name>
</gene>
<comment type="caution">
    <text evidence="5">The sequence shown here is derived from an EMBL/GenBank/DDBJ whole genome shotgun (WGS) entry which is preliminary data.</text>
</comment>
<keyword evidence="3" id="KW-0326">Glycosidase</keyword>
<dbReference type="Proteomes" id="UP000467840">
    <property type="component" value="Chromosome 17"/>
</dbReference>
<reference evidence="5 6" key="1">
    <citation type="journal article" date="2020" name="Mol. Plant">
        <title>The Chromosome-Based Rubber Tree Genome Provides New Insights into Spurge Genome Evolution and Rubber Biosynthesis.</title>
        <authorList>
            <person name="Liu J."/>
            <person name="Shi C."/>
            <person name="Shi C.C."/>
            <person name="Li W."/>
            <person name="Zhang Q.J."/>
            <person name="Zhang Y."/>
            <person name="Li K."/>
            <person name="Lu H.F."/>
            <person name="Shi C."/>
            <person name="Zhu S.T."/>
            <person name="Xiao Z.Y."/>
            <person name="Nan H."/>
            <person name="Yue Y."/>
            <person name="Zhu X.G."/>
            <person name="Wu Y."/>
            <person name="Hong X.N."/>
            <person name="Fan G.Y."/>
            <person name="Tong Y."/>
            <person name="Zhang D."/>
            <person name="Mao C.L."/>
            <person name="Liu Y.L."/>
            <person name="Hao S.J."/>
            <person name="Liu W.Q."/>
            <person name="Lv M.Q."/>
            <person name="Zhang H.B."/>
            <person name="Liu Y."/>
            <person name="Hu-Tang G.R."/>
            <person name="Wang J.P."/>
            <person name="Wang J.H."/>
            <person name="Sun Y.H."/>
            <person name="Ni S.B."/>
            <person name="Chen W.B."/>
            <person name="Zhang X.C."/>
            <person name="Jiao Y.N."/>
            <person name="Eichler E.E."/>
            <person name="Li G.H."/>
            <person name="Liu X."/>
            <person name="Gao L.Z."/>
        </authorList>
    </citation>
    <scope>NUCLEOTIDE SEQUENCE [LARGE SCALE GENOMIC DNA]</scope>
    <source>
        <strain evidence="6">cv. GT1</strain>
        <tissue evidence="5">Leaf</tissue>
    </source>
</reference>
<dbReference type="InterPro" id="IPR033132">
    <property type="entry name" value="GH_1_N_CS"/>
</dbReference>
<evidence type="ECO:0000313" key="5">
    <source>
        <dbReference type="EMBL" id="KAF2308782.1"/>
    </source>
</evidence>
<protein>
    <recommendedName>
        <fullName evidence="7">Beta-glucosidase</fullName>
    </recommendedName>
</protein>
<dbReference type="FunFam" id="3.20.20.80:FF:000020">
    <property type="entry name" value="Beta-glucosidase 12"/>
    <property type="match status" value="2"/>
</dbReference>
<dbReference type="InterPro" id="IPR001360">
    <property type="entry name" value="Glyco_hydro_1"/>
</dbReference>
<keyword evidence="2" id="KW-0378">Hydrolase</keyword>
<dbReference type="SUPFAM" id="SSF51445">
    <property type="entry name" value="(Trans)glycosidases"/>
    <property type="match status" value="2"/>
</dbReference>
<dbReference type="EMBL" id="JAAGAX010000007">
    <property type="protein sequence ID" value="KAF2308782.1"/>
    <property type="molecule type" value="Genomic_DNA"/>
</dbReference>
<dbReference type="PANTHER" id="PTHR10353:SF236">
    <property type="entry name" value="BETA-GLUCOSIDASE 18"/>
    <property type="match status" value="1"/>
</dbReference>
<dbReference type="PRINTS" id="PR00131">
    <property type="entry name" value="GLHYDRLASE1"/>
</dbReference>
<evidence type="ECO:0000256" key="4">
    <source>
        <dbReference type="RuleBase" id="RU003690"/>
    </source>
</evidence>
<dbReference type="Pfam" id="PF00232">
    <property type="entry name" value="Glyco_hydro_1"/>
    <property type="match status" value="2"/>
</dbReference>
<evidence type="ECO:0000313" key="6">
    <source>
        <dbReference type="Proteomes" id="UP000467840"/>
    </source>
</evidence>
<dbReference type="PANTHER" id="PTHR10353">
    <property type="entry name" value="GLYCOSYL HYDROLASE"/>
    <property type="match status" value="1"/>
</dbReference>
<evidence type="ECO:0000256" key="2">
    <source>
        <dbReference type="ARBA" id="ARBA00022801"/>
    </source>
</evidence>
<dbReference type="GO" id="GO:0008422">
    <property type="term" value="F:beta-glucosidase activity"/>
    <property type="evidence" value="ECO:0007669"/>
    <property type="project" value="TreeGrafter"/>
</dbReference>
<accession>A0A6A6M555</accession>
<proteinExistence type="inferred from homology"/>
<dbReference type="PROSITE" id="PS00653">
    <property type="entry name" value="GLYCOSYL_HYDROL_F1_2"/>
    <property type="match status" value="1"/>
</dbReference>
<organism evidence="5 6">
    <name type="scientific">Hevea brasiliensis</name>
    <name type="common">Para rubber tree</name>
    <name type="synonym">Siphonia brasiliensis</name>
    <dbReference type="NCBI Taxonomy" id="3981"/>
    <lineage>
        <taxon>Eukaryota</taxon>
        <taxon>Viridiplantae</taxon>
        <taxon>Streptophyta</taxon>
        <taxon>Embryophyta</taxon>
        <taxon>Tracheophyta</taxon>
        <taxon>Spermatophyta</taxon>
        <taxon>Magnoliopsida</taxon>
        <taxon>eudicotyledons</taxon>
        <taxon>Gunneridae</taxon>
        <taxon>Pentapetalae</taxon>
        <taxon>rosids</taxon>
        <taxon>fabids</taxon>
        <taxon>Malpighiales</taxon>
        <taxon>Euphorbiaceae</taxon>
        <taxon>Crotonoideae</taxon>
        <taxon>Micrandreae</taxon>
        <taxon>Hevea</taxon>
    </lineage>
</organism>
<dbReference type="AlphaFoldDB" id="A0A6A6M555"/>
<evidence type="ECO:0000256" key="3">
    <source>
        <dbReference type="ARBA" id="ARBA00023295"/>
    </source>
</evidence>
<dbReference type="GO" id="GO:0005975">
    <property type="term" value="P:carbohydrate metabolic process"/>
    <property type="evidence" value="ECO:0007669"/>
    <property type="project" value="InterPro"/>
</dbReference>
<comment type="similarity">
    <text evidence="1 4">Belongs to the glycosyl hydrolase 1 family.</text>
</comment>
<evidence type="ECO:0000256" key="1">
    <source>
        <dbReference type="ARBA" id="ARBA00010838"/>
    </source>
</evidence>